<proteinExistence type="predicted"/>
<feature type="non-terminal residue" evidence="1">
    <location>
        <position position="130"/>
    </location>
</feature>
<dbReference type="AlphaFoldDB" id="A0A2G9T993"/>
<dbReference type="Gene3D" id="1.25.40.10">
    <property type="entry name" value="Tetratricopeptide repeat domain"/>
    <property type="match status" value="1"/>
</dbReference>
<evidence type="ECO:0000313" key="1">
    <source>
        <dbReference type="EMBL" id="PIO54448.1"/>
    </source>
</evidence>
<feature type="non-terminal residue" evidence="1">
    <location>
        <position position="1"/>
    </location>
</feature>
<dbReference type="EMBL" id="KZ396670">
    <property type="protein sequence ID" value="PIO54448.1"/>
    <property type="molecule type" value="Genomic_DNA"/>
</dbReference>
<organism evidence="1 2">
    <name type="scientific">Teladorsagia circumcincta</name>
    <name type="common">Brown stomach worm</name>
    <name type="synonym">Ostertagia circumcincta</name>
    <dbReference type="NCBI Taxonomy" id="45464"/>
    <lineage>
        <taxon>Eukaryota</taxon>
        <taxon>Metazoa</taxon>
        <taxon>Ecdysozoa</taxon>
        <taxon>Nematoda</taxon>
        <taxon>Chromadorea</taxon>
        <taxon>Rhabditida</taxon>
        <taxon>Rhabditina</taxon>
        <taxon>Rhabditomorpha</taxon>
        <taxon>Strongyloidea</taxon>
        <taxon>Trichostrongylidae</taxon>
        <taxon>Teladorsagia</taxon>
    </lineage>
</organism>
<evidence type="ECO:0000313" key="2">
    <source>
        <dbReference type="Proteomes" id="UP000230423"/>
    </source>
</evidence>
<dbReference type="InterPro" id="IPR011990">
    <property type="entry name" value="TPR-like_helical_dom_sf"/>
</dbReference>
<dbReference type="Proteomes" id="UP000230423">
    <property type="component" value="Unassembled WGS sequence"/>
</dbReference>
<dbReference type="OrthoDB" id="265717at2759"/>
<protein>
    <submittedName>
        <fullName evidence="1">Uncharacterized protein</fullName>
    </submittedName>
</protein>
<sequence>CGWSISMDHFELCRMAEESARSGNEFLLKSHIKLADRVELAYKIYPILDGTLYKFNVLRIPCLRVLFENAVGEKNTEHMLKYGKHLLSLQEQYQDKDDLALCHLKYGLAQAYKLAGDQESCKQLLTGVRE</sequence>
<gene>
    <name evidence="1" type="ORF">TELCIR_24190</name>
</gene>
<name>A0A2G9T993_TELCI</name>
<accession>A0A2G9T993</accession>
<reference evidence="1 2" key="1">
    <citation type="submission" date="2015-09" db="EMBL/GenBank/DDBJ databases">
        <title>Draft genome of the parasitic nematode Teladorsagia circumcincta isolate WARC Sus (inbred).</title>
        <authorList>
            <person name="Mitreva M."/>
        </authorList>
    </citation>
    <scope>NUCLEOTIDE SEQUENCE [LARGE SCALE GENOMIC DNA]</scope>
    <source>
        <strain evidence="1 2">S</strain>
    </source>
</reference>
<keyword evidence="2" id="KW-1185">Reference proteome</keyword>